<comment type="similarity">
    <text evidence="1">Belongs to the myoviridae tail sheath protein family.</text>
</comment>
<keyword evidence="5" id="KW-1185">Reference proteome</keyword>
<evidence type="ECO:0000313" key="4">
    <source>
        <dbReference type="EMBL" id="OOF50905.1"/>
    </source>
</evidence>
<gene>
    <name evidence="4" type="ORF">BKK54_04200</name>
</gene>
<evidence type="ECO:0000256" key="1">
    <source>
        <dbReference type="ARBA" id="ARBA00008005"/>
    </source>
</evidence>
<evidence type="ECO:0000259" key="2">
    <source>
        <dbReference type="Pfam" id="PF04984"/>
    </source>
</evidence>
<reference evidence="4 5" key="1">
    <citation type="submission" date="2016-10" db="EMBL/GenBank/DDBJ databases">
        <title>Rodentibacter gen. nov. and new species.</title>
        <authorList>
            <person name="Christensen H."/>
        </authorList>
    </citation>
    <scope>NUCLEOTIDE SEQUENCE [LARGE SCALE GENOMIC DNA]</scope>
    <source>
        <strain evidence="5">ppn416</strain>
    </source>
</reference>
<name>A0A1V3J755_9PAST</name>
<dbReference type="STRING" id="1908264.BKK54_04200"/>
<dbReference type="AlphaFoldDB" id="A0A1V3J755"/>
<evidence type="ECO:0000259" key="3">
    <source>
        <dbReference type="Pfam" id="PF17482"/>
    </source>
</evidence>
<sequence length="487" mass="53290">MSISFNDIPSALRVPLTYIEFDNTKAVSGTPTALHKVLMLGTKLATGTAKAGEAVRVSAYAQAKSLFGRGSQLAEMVKTFKAHNSELDLWVLPLDESSSGAKAAGSVKITGTATQSGTFSLMIAGNNYKTAVISGDTAETIAGKLQKLVEADQDVPVVPTLSGSTITLTCRFKGDSGNDVDLRCNYYSGESFPEGISATITEMNGGSVNPDMSVAMTGFGAEWWNYIINPFTDTESLNLLRTELVKRWGPLKQIDGICFMAKRGTHAELTTFAEQRNDYLFSVMATHKVPQPAYLWAAAYAAVVAGSLSIDPARPVQTLVMDLLPPAMSDRWDLSERNTLLYSGVSTYTVNAGSQPQVEAAITMYRKNAFGDNDESYLYVETIATLSYLRYAIRTRISQKFPRHKLANDGTRVSPGQAIVTPKVIRNELLALFTELEFTGLVENFDEFNRTLLVERDSNNPCRVNVLSNENLVNQFRIYAHAIQFIL</sequence>
<proteinExistence type="inferred from homology"/>
<dbReference type="InterPro" id="IPR035089">
    <property type="entry name" value="Phage_sheath_subtilisin"/>
</dbReference>
<accession>A0A1V3J755</accession>
<dbReference type="RefSeq" id="WP_077541836.1">
    <property type="nucleotide sequence ID" value="NZ_MLHN01000008.1"/>
</dbReference>
<dbReference type="PIRSF" id="PIRSF007349">
    <property type="entry name" value="Tsp_L"/>
    <property type="match status" value="1"/>
</dbReference>
<organism evidence="4 5">
    <name type="scientific">Rodentibacter genomosp. 1</name>
    <dbReference type="NCBI Taxonomy" id="1908264"/>
    <lineage>
        <taxon>Bacteria</taxon>
        <taxon>Pseudomonadati</taxon>
        <taxon>Pseudomonadota</taxon>
        <taxon>Gammaproteobacteria</taxon>
        <taxon>Pasteurellales</taxon>
        <taxon>Pasteurellaceae</taxon>
        <taxon>Rodentibacter</taxon>
    </lineage>
</organism>
<dbReference type="Proteomes" id="UP000188481">
    <property type="component" value="Unassembled WGS sequence"/>
</dbReference>
<dbReference type="EMBL" id="MLHN01000008">
    <property type="protein sequence ID" value="OOF50905.1"/>
    <property type="molecule type" value="Genomic_DNA"/>
</dbReference>
<feature type="domain" description="Tail sheath protein C-terminal" evidence="3">
    <location>
        <begin position="372"/>
        <end position="485"/>
    </location>
</feature>
<dbReference type="InterPro" id="IPR020287">
    <property type="entry name" value="Tail_sheath_C"/>
</dbReference>
<dbReference type="Pfam" id="PF17482">
    <property type="entry name" value="Phage_sheath_1C"/>
    <property type="match status" value="1"/>
</dbReference>
<protein>
    <submittedName>
        <fullName evidence="4">Phage tail protein</fullName>
    </submittedName>
</protein>
<dbReference type="InterPro" id="IPR007067">
    <property type="entry name" value="Tail_sheath"/>
</dbReference>
<feature type="domain" description="Tail sheath protein subtilisin-like" evidence="2">
    <location>
        <begin position="205"/>
        <end position="364"/>
    </location>
</feature>
<comment type="caution">
    <text evidence="4">The sequence shown here is derived from an EMBL/GenBank/DDBJ whole genome shotgun (WGS) entry which is preliminary data.</text>
</comment>
<evidence type="ECO:0000313" key="5">
    <source>
        <dbReference type="Proteomes" id="UP000188481"/>
    </source>
</evidence>
<dbReference type="Pfam" id="PF04984">
    <property type="entry name" value="Phage_sheath_1"/>
    <property type="match status" value="1"/>
</dbReference>